<reference evidence="2 3" key="1">
    <citation type="submission" date="2018-12" db="EMBL/GenBank/DDBJ databases">
        <title>Marinifilum JC070 sp. nov., a marine bacterium isolated from Yongle Blue Hole in the South China Sea.</title>
        <authorList>
            <person name="Fu T."/>
        </authorList>
    </citation>
    <scope>NUCLEOTIDE SEQUENCE [LARGE SCALE GENOMIC DNA]</scope>
    <source>
        <strain evidence="2 3">JC070</strain>
    </source>
</reference>
<evidence type="ECO:0000313" key="2">
    <source>
        <dbReference type="EMBL" id="NOU58710.1"/>
    </source>
</evidence>
<dbReference type="Proteomes" id="UP000732105">
    <property type="component" value="Unassembled WGS sequence"/>
</dbReference>
<sequence>MKTQKTLTQFLAIALLILSVNKLSAQRANDRDAKDDWTNHNSWSWTLDDDNNGNGAGFRWWKNGGNDLDDLMMRLDEDKNLYKYGNTFVQYKASQRIFKGLYFVSDNISPKTAMLGCNETTLYLSSDIARNEHPRNLIINSLGDLSLQSSSVTINATPECQVSINTDAKVEDAALTVGGAMYVGPKLNLTSSEKFSEDHITNYKLWVEDGIVTEDIAIVSVNTWRDDVFEEDYSLPSLAEVEGFIKEHKHLVGIPSAEEVYKEGYSMQELDVALLGKVEELTLYTIEQDKKIESQDLKIQELTERLHLLEKLLDKNK</sequence>
<name>A0ABX1WRK3_9BACT</name>
<evidence type="ECO:0008006" key="4">
    <source>
        <dbReference type="Google" id="ProtNLM"/>
    </source>
</evidence>
<evidence type="ECO:0000313" key="3">
    <source>
        <dbReference type="Proteomes" id="UP000732105"/>
    </source>
</evidence>
<protein>
    <recommendedName>
        <fullName evidence="4">Tail fiber domain-containing protein</fullName>
    </recommendedName>
</protein>
<feature type="signal peptide" evidence="1">
    <location>
        <begin position="1"/>
        <end position="25"/>
    </location>
</feature>
<dbReference type="EMBL" id="RZNH01000003">
    <property type="protein sequence ID" value="NOU58710.1"/>
    <property type="molecule type" value="Genomic_DNA"/>
</dbReference>
<accession>A0ABX1WRK3</accession>
<feature type="chain" id="PRO_5045342807" description="Tail fiber domain-containing protein" evidence="1">
    <location>
        <begin position="26"/>
        <end position="317"/>
    </location>
</feature>
<comment type="caution">
    <text evidence="2">The sequence shown here is derived from an EMBL/GenBank/DDBJ whole genome shotgun (WGS) entry which is preliminary data.</text>
</comment>
<gene>
    <name evidence="2" type="ORF">ELS83_02685</name>
</gene>
<organism evidence="2 3">
    <name type="scientific">Marinifilum caeruleilacunae</name>
    <dbReference type="NCBI Taxonomy" id="2499076"/>
    <lineage>
        <taxon>Bacteria</taxon>
        <taxon>Pseudomonadati</taxon>
        <taxon>Bacteroidota</taxon>
        <taxon>Bacteroidia</taxon>
        <taxon>Marinilabiliales</taxon>
        <taxon>Marinifilaceae</taxon>
    </lineage>
</organism>
<keyword evidence="1" id="KW-0732">Signal</keyword>
<evidence type="ECO:0000256" key="1">
    <source>
        <dbReference type="SAM" id="SignalP"/>
    </source>
</evidence>
<keyword evidence="3" id="KW-1185">Reference proteome</keyword>
<proteinExistence type="predicted"/>
<dbReference type="RefSeq" id="WP_171593988.1">
    <property type="nucleotide sequence ID" value="NZ_RZNH01000003.1"/>
</dbReference>